<dbReference type="Proteomes" id="UP000799538">
    <property type="component" value="Unassembled WGS sequence"/>
</dbReference>
<dbReference type="AlphaFoldDB" id="A0A6A6GQU1"/>
<reference evidence="10" key="1">
    <citation type="journal article" date="2020" name="Stud. Mycol.">
        <title>101 Dothideomycetes genomes: A test case for predicting lifestyles and emergence of pathogens.</title>
        <authorList>
            <person name="Haridas S."/>
            <person name="Albert R."/>
            <person name="Binder M."/>
            <person name="Bloem J."/>
            <person name="LaButti K."/>
            <person name="Salamov A."/>
            <person name="Andreopoulos B."/>
            <person name="Baker S."/>
            <person name="Barry K."/>
            <person name="Bills G."/>
            <person name="Bluhm B."/>
            <person name="Cannon C."/>
            <person name="Castanera R."/>
            <person name="Culley D."/>
            <person name="Daum C."/>
            <person name="Ezra D."/>
            <person name="Gonzalez J."/>
            <person name="Henrissat B."/>
            <person name="Kuo A."/>
            <person name="Liang C."/>
            <person name="Lipzen A."/>
            <person name="Lutzoni F."/>
            <person name="Magnuson J."/>
            <person name="Mondo S."/>
            <person name="Nolan M."/>
            <person name="Ohm R."/>
            <person name="Pangilinan J."/>
            <person name="Park H.-J."/>
            <person name="Ramirez L."/>
            <person name="Alfaro M."/>
            <person name="Sun H."/>
            <person name="Tritt A."/>
            <person name="Yoshinaga Y."/>
            <person name="Zwiers L.-H."/>
            <person name="Turgeon B."/>
            <person name="Goodwin S."/>
            <person name="Spatafora J."/>
            <person name="Crous P."/>
            <person name="Grigoriev I."/>
        </authorList>
    </citation>
    <scope>NUCLEOTIDE SEQUENCE [LARGE SCALE GENOMIC DNA]</scope>
    <source>
        <strain evidence="10">CECT 20119</strain>
    </source>
</reference>
<evidence type="ECO:0000256" key="2">
    <source>
        <dbReference type="ARBA" id="ARBA00022679"/>
    </source>
</evidence>
<feature type="domain" description="Protein kinase" evidence="8">
    <location>
        <begin position="14"/>
        <end position="269"/>
    </location>
</feature>
<evidence type="ECO:0000256" key="7">
    <source>
        <dbReference type="ARBA" id="ARBA00048130"/>
    </source>
</evidence>
<dbReference type="GO" id="GO:0004707">
    <property type="term" value="F:MAP kinase activity"/>
    <property type="evidence" value="ECO:0007669"/>
    <property type="project" value="UniProtKB-EC"/>
</dbReference>
<evidence type="ECO:0000256" key="1">
    <source>
        <dbReference type="ARBA" id="ARBA00012411"/>
    </source>
</evidence>
<comment type="catalytic activity">
    <reaction evidence="6">
        <text>L-threonyl-[protein] + ATP = O-phospho-L-threonyl-[protein] + ADP + H(+)</text>
        <dbReference type="Rhea" id="RHEA:46608"/>
        <dbReference type="Rhea" id="RHEA-COMP:11060"/>
        <dbReference type="Rhea" id="RHEA-COMP:11605"/>
        <dbReference type="ChEBI" id="CHEBI:15378"/>
        <dbReference type="ChEBI" id="CHEBI:30013"/>
        <dbReference type="ChEBI" id="CHEBI:30616"/>
        <dbReference type="ChEBI" id="CHEBI:61977"/>
        <dbReference type="ChEBI" id="CHEBI:456216"/>
        <dbReference type="EC" id="2.7.11.24"/>
    </reaction>
    <physiologicalReaction direction="left-to-right" evidence="6">
        <dbReference type="Rhea" id="RHEA:46609"/>
    </physiologicalReaction>
</comment>
<dbReference type="PANTHER" id="PTHR48016:SF56">
    <property type="entry name" value="MAPKK KINASE"/>
    <property type="match status" value="1"/>
</dbReference>
<dbReference type="InterPro" id="IPR011009">
    <property type="entry name" value="Kinase-like_dom_sf"/>
</dbReference>
<evidence type="ECO:0000313" key="10">
    <source>
        <dbReference type="Proteomes" id="UP000799538"/>
    </source>
</evidence>
<evidence type="ECO:0000256" key="6">
    <source>
        <dbReference type="ARBA" id="ARBA00047919"/>
    </source>
</evidence>
<dbReference type="Pfam" id="PF00069">
    <property type="entry name" value="Pkinase"/>
    <property type="match status" value="1"/>
</dbReference>
<evidence type="ECO:0000256" key="5">
    <source>
        <dbReference type="ARBA" id="ARBA00022840"/>
    </source>
</evidence>
<dbReference type="GO" id="GO:0005524">
    <property type="term" value="F:ATP binding"/>
    <property type="evidence" value="ECO:0007669"/>
    <property type="project" value="UniProtKB-KW"/>
</dbReference>
<keyword evidence="9" id="KW-0723">Serine/threonine-protein kinase</keyword>
<dbReference type="SMART" id="SM00220">
    <property type="entry name" value="S_TKc"/>
    <property type="match status" value="1"/>
</dbReference>
<dbReference type="PANTHER" id="PTHR48016">
    <property type="entry name" value="MAP KINASE KINASE KINASE SSK2-RELATED-RELATED"/>
    <property type="match status" value="1"/>
</dbReference>
<evidence type="ECO:0000259" key="8">
    <source>
        <dbReference type="PROSITE" id="PS50011"/>
    </source>
</evidence>
<comment type="catalytic activity">
    <reaction evidence="7">
        <text>L-seryl-[protein] + ATP = O-phospho-L-seryl-[protein] + ADP + H(+)</text>
        <dbReference type="Rhea" id="RHEA:17989"/>
        <dbReference type="Rhea" id="RHEA-COMP:9863"/>
        <dbReference type="Rhea" id="RHEA-COMP:11604"/>
        <dbReference type="ChEBI" id="CHEBI:15378"/>
        <dbReference type="ChEBI" id="CHEBI:29999"/>
        <dbReference type="ChEBI" id="CHEBI:30616"/>
        <dbReference type="ChEBI" id="CHEBI:83421"/>
        <dbReference type="ChEBI" id="CHEBI:456216"/>
        <dbReference type="EC" id="2.7.11.24"/>
    </reaction>
    <physiologicalReaction direction="left-to-right" evidence="7">
        <dbReference type="Rhea" id="RHEA:17990"/>
    </physiologicalReaction>
</comment>
<keyword evidence="5" id="KW-0067">ATP-binding</keyword>
<dbReference type="Gene3D" id="1.10.510.10">
    <property type="entry name" value="Transferase(Phosphotransferase) domain 1"/>
    <property type="match status" value="1"/>
</dbReference>
<keyword evidence="3" id="KW-0547">Nucleotide-binding</keyword>
<keyword evidence="10" id="KW-1185">Reference proteome</keyword>
<evidence type="ECO:0000256" key="4">
    <source>
        <dbReference type="ARBA" id="ARBA00022777"/>
    </source>
</evidence>
<dbReference type="InterPro" id="IPR050538">
    <property type="entry name" value="MAP_kinase_kinase_kinase"/>
</dbReference>
<dbReference type="PROSITE" id="PS50011">
    <property type="entry name" value="PROTEIN_KINASE_DOM"/>
    <property type="match status" value="1"/>
</dbReference>
<dbReference type="InterPro" id="IPR000719">
    <property type="entry name" value="Prot_kinase_dom"/>
</dbReference>
<evidence type="ECO:0000256" key="3">
    <source>
        <dbReference type="ARBA" id="ARBA00022741"/>
    </source>
</evidence>
<dbReference type="EC" id="2.7.11.24" evidence="1"/>
<evidence type="ECO:0000313" key="9">
    <source>
        <dbReference type="EMBL" id="KAF2228081.1"/>
    </source>
</evidence>
<name>A0A6A6GQU1_9PEZI</name>
<dbReference type="OrthoDB" id="266718at2759"/>
<protein>
    <recommendedName>
        <fullName evidence="1">mitogen-activated protein kinase</fullName>
        <ecNumber evidence="1">2.7.11.24</ecNumber>
    </recommendedName>
</protein>
<accession>A0A6A6GQU1</accession>
<organism evidence="9 10">
    <name type="scientific">Elsinoe ampelina</name>
    <dbReference type="NCBI Taxonomy" id="302913"/>
    <lineage>
        <taxon>Eukaryota</taxon>
        <taxon>Fungi</taxon>
        <taxon>Dikarya</taxon>
        <taxon>Ascomycota</taxon>
        <taxon>Pezizomycotina</taxon>
        <taxon>Dothideomycetes</taxon>
        <taxon>Dothideomycetidae</taxon>
        <taxon>Myriangiales</taxon>
        <taxon>Elsinoaceae</taxon>
        <taxon>Elsinoe</taxon>
    </lineage>
</organism>
<keyword evidence="4 9" id="KW-0418">Kinase</keyword>
<keyword evidence="2" id="KW-0808">Transferase</keyword>
<sequence>MMLPSCIIDFDWILSEQPALRSGRYGPVFSAMSSSDGQLLWAERVELQSSVVDQVLSHLRHTPKPAPDQNLVQYLGYQQQGDALYLFSEALHGGSLRRLIREQGALPLPIIQRTLRYLVNGLVDLQLEHGFAVAYLDPDHIWLDYDTRPQIELPILDTTLVGYRFPSAFISLPEIARGQGINHKSDVFLLGIITAQLLSGQADLVADYETATAFVARLAHGQAAAVDLLLPDHKPSNRDQLAMDFLGKCLTVEVEKRPSVRELQGHPFMEE</sequence>
<proteinExistence type="predicted"/>
<dbReference type="SUPFAM" id="SSF56112">
    <property type="entry name" value="Protein kinase-like (PK-like)"/>
    <property type="match status" value="1"/>
</dbReference>
<gene>
    <name evidence="9" type="ORF">BDZ85DRAFT_255381</name>
</gene>
<dbReference type="EMBL" id="ML992501">
    <property type="protein sequence ID" value="KAF2228081.1"/>
    <property type="molecule type" value="Genomic_DNA"/>
</dbReference>